<reference evidence="2" key="1">
    <citation type="submission" date="2016-09" db="EMBL/GenBank/DDBJ databases">
        <authorList>
            <person name="Jeantristanb JTB J.-T."/>
            <person name="Ricardo R."/>
        </authorList>
    </citation>
    <scope>NUCLEOTIDE SEQUENCE [LARGE SCALE GENOMIC DNA]</scope>
</reference>
<dbReference type="AlphaFoldDB" id="A0A238F2X8"/>
<accession>A0A238F2X8</accession>
<dbReference type="Proteomes" id="UP000198372">
    <property type="component" value="Unassembled WGS sequence"/>
</dbReference>
<organism evidence="1 2">
    <name type="scientific">Microbotryum intermedium</name>
    <dbReference type="NCBI Taxonomy" id="269621"/>
    <lineage>
        <taxon>Eukaryota</taxon>
        <taxon>Fungi</taxon>
        <taxon>Dikarya</taxon>
        <taxon>Basidiomycota</taxon>
        <taxon>Pucciniomycotina</taxon>
        <taxon>Microbotryomycetes</taxon>
        <taxon>Microbotryales</taxon>
        <taxon>Microbotryaceae</taxon>
        <taxon>Microbotryum</taxon>
    </lineage>
</organism>
<evidence type="ECO:0000313" key="1">
    <source>
        <dbReference type="EMBL" id="SCV67407.1"/>
    </source>
</evidence>
<keyword evidence="2" id="KW-1185">Reference proteome</keyword>
<name>A0A238F2X8_9BASI</name>
<sequence>MPPPEHVHSEEMGHFCDHVFSKYGTHLTSLQLFCIGFRREHYSHLGEWLRKSMVSCSSLRKLHMNASEFATIIDHIPQVVQIRELSIGFAINTQASALAAAEEAVDMLSAPCLKRLRNLTIEQKRGPPRPSSAPDGDVAIGFLDGPKMVVLRIEDYWDTARKVCRLRGIGLHLTIAKLCGKHILFSLLVHVAWGRRYMLFVESCGEGEHRGSNAWHDSKRSSIALSRSL</sequence>
<proteinExistence type="predicted"/>
<protein>
    <submittedName>
        <fullName evidence="1">BQ2448_5018 protein</fullName>
    </submittedName>
</protein>
<evidence type="ECO:0000313" key="2">
    <source>
        <dbReference type="Proteomes" id="UP000198372"/>
    </source>
</evidence>
<dbReference type="EMBL" id="FMSP01000002">
    <property type="protein sequence ID" value="SCV67407.1"/>
    <property type="molecule type" value="Genomic_DNA"/>
</dbReference>
<gene>
    <name evidence="1" type="ORF">BQ2448_5018</name>
</gene>